<accession>A0ACC2P1A9</accession>
<proteinExistence type="predicted"/>
<gene>
    <name evidence="1" type="ORF">QAD02_013045</name>
</gene>
<protein>
    <submittedName>
        <fullName evidence="1">Uncharacterized protein</fullName>
    </submittedName>
</protein>
<sequence length="122" mass="14573">MFRLPRDIVNKLIKDFSESEYFEAEDGRLLGDKAYPCTRYLMTPYKDNGHLLPHRKKFDEELSKCRVDVEHTIGILKQRFRILYHMRLQPGMRRLKIKDIPWQLILVESHHSNCGVCFTSHL</sequence>
<organism evidence="1 2">
    <name type="scientific">Eretmocerus hayati</name>
    <dbReference type="NCBI Taxonomy" id="131215"/>
    <lineage>
        <taxon>Eukaryota</taxon>
        <taxon>Metazoa</taxon>
        <taxon>Ecdysozoa</taxon>
        <taxon>Arthropoda</taxon>
        <taxon>Hexapoda</taxon>
        <taxon>Insecta</taxon>
        <taxon>Pterygota</taxon>
        <taxon>Neoptera</taxon>
        <taxon>Endopterygota</taxon>
        <taxon>Hymenoptera</taxon>
        <taxon>Apocrita</taxon>
        <taxon>Proctotrupomorpha</taxon>
        <taxon>Chalcidoidea</taxon>
        <taxon>Aphelinidae</taxon>
        <taxon>Aphelininae</taxon>
        <taxon>Eretmocerus</taxon>
    </lineage>
</organism>
<name>A0ACC2P1A9_9HYME</name>
<dbReference type="EMBL" id="CM056742">
    <property type="protein sequence ID" value="KAJ8677258.1"/>
    <property type="molecule type" value="Genomic_DNA"/>
</dbReference>
<reference evidence="1" key="1">
    <citation type="submission" date="2023-04" db="EMBL/GenBank/DDBJ databases">
        <title>A chromosome-level genome assembly of the parasitoid wasp Eretmocerus hayati.</title>
        <authorList>
            <person name="Zhong Y."/>
            <person name="Liu S."/>
            <person name="Liu Y."/>
        </authorList>
    </citation>
    <scope>NUCLEOTIDE SEQUENCE</scope>
    <source>
        <strain evidence="1">ZJU_SS_LIU_2023</strain>
    </source>
</reference>
<dbReference type="Proteomes" id="UP001239111">
    <property type="component" value="Chromosome 2"/>
</dbReference>
<evidence type="ECO:0000313" key="2">
    <source>
        <dbReference type="Proteomes" id="UP001239111"/>
    </source>
</evidence>
<keyword evidence="2" id="KW-1185">Reference proteome</keyword>
<comment type="caution">
    <text evidence="1">The sequence shown here is derived from an EMBL/GenBank/DDBJ whole genome shotgun (WGS) entry which is preliminary data.</text>
</comment>
<evidence type="ECO:0000313" key="1">
    <source>
        <dbReference type="EMBL" id="KAJ8677258.1"/>
    </source>
</evidence>